<evidence type="ECO:0000259" key="5">
    <source>
        <dbReference type="PROSITE" id="PS50097"/>
    </source>
</evidence>
<dbReference type="Pfam" id="PF09237">
    <property type="entry name" value="GAGA"/>
    <property type="match status" value="1"/>
</dbReference>
<dbReference type="EnsemblMetazoa" id="XM_031924300">
    <property type="protein sequence ID" value="XP_031780160"/>
    <property type="gene ID" value="LOC100118733"/>
</dbReference>
<evidence type="ECO:0000313" key="8">
    <source>
        <dbReference type="Proteomes" id="UP000002358"/>
    </source>
</evidence>
<dbReference type="CDD" id="cd18315">
    <property type="entry name" value="BTB_POZ_BAB-like"/>
    <property type="match status" value="1"/>
</dbReference>
<dbReference type="EnsemblMetazoa" id="XM_031924299">
    <property type="protein sequence ID" value="XP_031780159"/>
    <property type="gene ID" value="LOC100118733"/>
</dbReference>
<dbReference type="GO" id="GO:0048468">
    <property type="term" value="P:cell development"/>
    <property type="evidence" value="ECO:0007669"/>
    <property type="project" value="UniProtKB-ARBA"/>
</dbReference>
<feature type="compositionally biased region" description="Basic and acidic residues" evidence="4">
    <location>
        <begin position="180"/>
        <end position="200"/>
    </location>
</feature>
<dbReference type="GO" id="GO:0003006">
    <property type="term" value="P:developmental process involved in reproduction"/>
    <property type="evidence" value="ECO:0007669"/>
    <property type="project" value="UniProtKB-ARBA"/>
</dbReference>
<dbReference type="PANTHER" id="PTHR23110">
    <property type="entry name" value="BTB DOMAIN TRANSCRIPTION FACTOR"/>
    <property type="match status" value="1"/>
</dbReference>
<dbReference type="RefSeq" id="XP_031780160.1">
    <property type="nucleotide sequence ID" value="XM_031924300.2"/>
</dbReference>
<accession>A0A7M7Q1L2</accession>
<dbReference type="Gene3D" id="3.30.710.10">
    <property type="entry name" value="Potassium Channel Kv1.1, Chain A"/>
    <property type="match status" value="1"/>
</dbReference>
<dbReference type="EnsemblMetazoa" id="XM_031924301">
    <property type="protein sequence ID" value="XP_031780161"/>
    <property type="gene ID" value="LOC100118733"/>
</dbReference>
<reference evidence="7" key="1">
    <citation type="submission" date="2021-01" db="UniProtKB">
        <authorList>
            <consortium name="EnsemblMetazoa"/>
        </authorList>
    </citation>
    <scope>IDENTIFICATION</scope>
</reference>
<dbReference type="GO" id="GO:0008270">
    <property type="term" value="F:zinc ion binding"/>
    <property type="evidence" value="ECO:0007669"/>
    <property type="project" value="UniProtKB-KW"/>
</dbReference>
<feature type="region of interest" description="Disordered" evidence="4">
    <location>
        <begin position="134"/>
        <end position="219"/>
    </location>
</feature>
<dbReference type="EnsemblMetazoa" id="XM_031924298">
    <property type="protein sequence ID" value="XP_031780158"/>
    <property type="gene ID" value="LOC100118733"/>
</dbReference>
<dbReference type="InterPro" id="IPR011333">
    <property type="entry name" value="SKP1/BTB/POZ_sf"/>
</dbReference>
<evidence type="ECO:0000256" key="4">
    <source>
        <dbReference type="SAM" id="MobiDB-lite"/>
    </source>
</evidence>
<evidence type="ECO:0000256" key="2">
    <source>
        <dbReference type="ARBA" id="ARBA00023242"/>
    </source>
</evidence>
<dbReference type="PROSITE" id="PS00028">
    <property type="entry name" value="ZINC_FINGER_C2H2_1"/>
    <property type="match status" value="1"/>
</dbReference>
<dbReference type="InterPro" id="IPR013087">
    <property type="entry name" value="Znf_C2H2_type"/>
</dbReference>
<dbReference type="PROSITE" id="PS50097">
    <property type="entry name" value="BTB"/>
    <property type="match status" value="1"/>
</dbReference>
<dbReference type="Proteomes" id="UP000002358">
    <property type="component" value="Chromosome 2"/>
</dbReference>
<keyword evidence="3" id="KW-0479">Metal-binding</keyword>
<dbReference type="EnsemblMetazoa" id="XM_031924302">
    <property type="protein sequence ID" value="XP_031780162"/>
    <property type="gene ID" value="LOC100118733"/>
</dbReference>
<dbReference type="Pfam" id="PF00651">
    <property type="entry name" value="BTB"/>
    <property type="match status" value="1"/>
</dbReference>
<feature type="region of interest" description="Disordered" evidence="4">
    <location>
        <begin position="327"/>
        <end position="365"/>
    </location>
</feature>
<dbReference type="GO" id="GO:0048513">
    <property type="term" value="P:animal organ development"/>
    <property type="evidence" value="ECO:0007669"/>
    <property type="project" value="UniProtKB-ARBA"/>
</dbReference>
<dbReference type="PROSITE" id="PS50157">
    <property type="entry name" value="ZINC_FINGER_C2H2_2"/>
    <property type="match status" value="1"/>
</dbReference>
<dbReference type="EnsemblMetazoa" id="XM_031924297">
    <property type="protein sequence ID" value="XP_031780157"/>
    <property type="gene ID" value="LOC100118733"/>
</dbReference>
<dbReference type="PANTHER" id="PTHR23110:SF10">
    <property type="entry name" value="TRANSCRIPTION FACTOR GAGA"/>
    <property type="match status" value="1"/>
</dbReference>
<dbReference type="GO" id="GO:0005634">
    <property type="term" value="C:nucleus"/>
    <property type="evidence" value="ECO:0007669"/>
    <property type="project" value="UniProtKB-SubCell"/>
</dbReference>
<feature type="compositionally biased region" description="Polar residues" evidence="4">
    <location>
        <begin position="141"/>
        <end position="150"/>
    </location>
</feature>
<keyword evidence="3" id="KW-0862">Zinc</keyword>
<feature type="domain" description="BTB" evidence="5">
    <location>
        <begin position="34"/>
        <end position="99"/>
    </location>
</feature>
<dbReference type="InterPro" id="IPR000210">
    <property type="entry name" value="BTB/POZ_dom"/>
</dbReference>
<dbReference type="RefSeq" id="XP_031780159.1">
    <property type="nucleotide sequence ID" value="XM_031924299.2"/>
</dbReference>
<sequence>MGSASQQQYSLSWGDFGSSLTSQVQLLRGHGDLVDVTLAAEGRRFSAHKIVLSAASPFLLEILKSTPCQHPVVMLAGIGANELEAILEFVYRGQISVEPSQLPSLLQAAQCLSIHGLTPPTILTQKGEQVPISAIPGCNDPSVTRDTMNSYLPIRRKKKRKISGGGGKWPKRGYSSLETRSLDDHSEDNRSVDYGHKDGDDGSQLGDEGDWNSKSRTLSDQPATCPLCGATIRQSRNLRRHLELLHFGAGSGSKSGLRIKKDKTDKSVPLSLTPRSPPYSRASLTLRDNAYSKQDATDYSTMPSLNLSSSVGASSSNLNVPGSFMLGGSGGLGSNDHGHGHPSHPTNNNPAHSMSACPPSSMTPHNNSIYSSDSMLSSLFPTLPTLPTLSSPHDMFRHSEFFRANMGYSQDPSRQQHPGRHMQRTDVT</sequence>
<dbReference type="InterPro" id="IPR051095">
    <property type="entry name" value="Dros_DevTransReg"/>
</dbReference>
<dbReference type="RefSeq" id="XP_031780158.1">
    <property type="nucleotide sequence ID" value="XM_031924298.2"/>
</dbReference>
<name>A0A7M7Q1L2_NASVI</name>
<keyword evidence="3" id="KW-0863">Zinc-finger</keyword>
<dbReference type="AlphaFoldDB" id="A0A7M7Q1L2"/>
<dbReference type="RefSeq" id="XP_031780161.1">
    <property type="nucleotide sequence ID" value="XM_031924301.2"/>
</dbReference>
<dbReference type="SMART" id="SM00225">
    <property type="entry name" value="BTB"/>
    <property type="match status" value="1"/>
</dbReference>
<protein>
    <submittedName>
        <fullName evidence="7">Uncharacterized protein</fullName>
    </submittedName>
</protein>
<evidence type="ECO:0000256" key="3">
    <source>
        <dbReference type="PROSITE-ProRule" id="PRU00042"/>
    </source>
</evidence>
<organism evidence="7 8">
    <name type="scientific">Nasonia vitripennis</name>
    <name type="common">Parasitic wasp</name>
    <dbReference type="NCBI Taxonomy" id="7425"/>
    <lineage>
        <taxon>Eukaryota</taxon>
        <taxon>Metazoa</taxon>
        <taxon>Ecdysozoa</taxon>
        <taxon>Arthropoda</taxon>
        <taxon>Hexapoda</taxon>
        <taxon>Insecta</taxon>
        <taxon>Pterygota</taxon>
        <taxon>Neoptera</taxon>
        <taxon>Endopterygota</taxon>
        <taxon>Hymenoptera</taxon>
        <taxon>Apocrita</taxon>
        <taxon>Proctotrupomorpha</taxon>
        <taxon>Chalcidoidea</taxon>
        <taxon>Pteromalidae</taxon>
        <taxon>Pteromalinae</taxon>
        <taxon>Nasonia</taxon>
    </lineage>
</organism>
<dbReference type="InterPro" id="IPR015318">
    <property type="entry name" value="Znf_GAGA-bd_fac"/>
</dbReference>
<evidence type="ECO:0000256" key="1">
    <source>
        <dbReference type="ARBA" id="ARBA00004123"/>
    </source>
</evidence>
<proteinExistence type="predicted"/>
<evidence type="ECO:0000313" key="7">
    <source>
        <dbReference type="EnsemblMetazoa" id="XP_031780158"/>
    </source>
</evidence>
<evidence type="ECO:0000259" key="6">
    <source>
        <dbReference type="PROSITE" id="PS50157"/>
    </source>
</evidence>
<dbReference type="KEGG" id="nvi:100118733"/>
<keyword evidence="2" id="KW-0539">Nucleus</keyword>
<keyword evidence="8" id="KW-1185">Reference proteome</keyword>
<dbReference type="GeneID" id="100118733"/>
<dbReference type="GO" id="GO:0006357">
    <property type="term" value="P:regulation of transcription by RNA polymerase II"/>
    <property type="evidence" value="ECO:0007669"/>
    <property type="project" value="TreeGrafter"/>
</dbReference>
<dbReference type="RefSeq" id="XP_031780157.1">
    <property type="nucleotide sequence ID" value="XM_031924297.2"/>
</dbReference>
<dbReference type="RefSeq" id="XP_031780162.1">
    <property type="nucleotide sequence ID" value="XM_031924302.2"/>
</dbReference>
<feature type="region of interest" description="Disordered" evidence="4">
    <location>
        <begin position="408"/>
        <end position="428"/>
    </location>
</feature>
<comment type="subcellular location">
    <subcellularLocation>
        <location evidence="1">Nucleus</location>
    </subcellularLocation>
</comment>
<dbReference type="SUPFAM" id="SSF54695">
    <property type="entry name" value="POZ domain"/>
    <property type="match status" value="1"/>
</dbReference>
<dbReference type="SMR" id="A0A7M7Q1L2"/>
<feature type="domain" description="C2H2-type" evidence="6">
    <location>
        <begin position="223"/>
        <end position="251"/>
    </location>
</feature>
<feature type="compositionally biased region" description="Polar residues" evidence="4">
    <location>
        <begin position="344"/>
        <end position="365"/>
    </location>
</feature>
<dbReference type="Gene3D" id="3.30.160.60">
    <property type="entry name" value="Classic Zinc Finger"/>
    <property type="match status" value="1"/>
</dbReference>
<feature type="region of interest" description="Disordered" evidence="4">
    <location>
        <begin position="249"/>
        <end position="282"/>
    </location>
</feature>